<organism evidence="5 6">
    <name type="scientific">Ktedonospora formicarum</name>
    <dbReference type="NCBI Taxonomy" id="2778364"/>
    <lineage>
        <taxon>Bacteria</taxon>
        <taxon>Bacillati</taxon>
        <taxon>Chloroflexota</taxon>
        <taxon>Ktedonobacteria</taxon>
        <taxon>Ktedonobacterales</taxon>
        <taxon>Ktedonobacteraceae</taxon>
        <taxon>Ktedonospora</taxon>
    </lineage>
</organism>
<dbReference type="InterPro" id="IPR036390">
    <property type="entry name" value="WH_DNA-bd_sf"/>
</dbReference>
<dbReference type="InterPro" id="IPR000524">
    <property type="entry name" value="Tscrpt_reg_HTH_GntR"/>
</dbReference>
<dbReference type="FunFam" id="1.10.10.10:FF:000079">
    <property type="entry name" value="GntR family transcriptional regulator"/>
    <property type="match status" value="1"/>
</dbReference>
<gene>
    <name evidence="5" type="ORF">KSX_15130</name>
</gene>
<dbReference type="SUPFAM" id="SSF64288">
    <property type="entry name" value="Chorismate lyase-like"/>
    <property type="match status" value="1"/>
</dbReference>
<keyword evidence="6" id="KW-1185">Reference proteome</keyword>
<keyword evidence="1" id="KW-0805">Transcription regulation</keyword>
<accession>A0A8J3HYB0</accession>
<dbReference type="Gene3D" id="1.10.10.10">
    <property type="entry name" value="Winged helix-like DNA-binding domain superfamily/Winged helix DNA-binding domain"/>
    <property type="match status" value="1"/>
</dbReference>
<keyword evidence="3" id="KW-0804">Transcription</keyword>
<dbReference type="SUPFAM" id="SSF46785">
    <property type="entry name" value="Winged helix' DNA-binding domain"/>
    <property type="match status" value="1"/>
</dbReference>
<dbReference type="SMART" id="SM00345">
    <property type="entry name" value="HTH_GNTR"/>
    <property type="match status" value="1"/>
</dbReference>
<evidence type="ECO:0000256" key="1">
    <source>
        <dbReference type="ARBA" id="ARBA00023015"/>
    </source>
</evidence>
<dbReference type="Pfam" id="PF00392">
    <property type="entry name" value="GntR"/>
    <property type="match status" value="1"/>
</dbReference>
<proteinExistence type="predicted"/>
<dbReference type="Pfam" id="PF07702">
    <property type="entry name" value="UTRA"/>
    <property type="match status" value="1"/>
</dbReference>
<dbReference type="InterPro" id="IPR050679">
    <property type="entry name" value="Bact_HTH_transcr_reg"/>
</dbReference>
<dbReference type="PRINTS" id="PR00035">
    <property type="entry name" value="HTHGNTR"/>
</dbReference>
<feature type="domain" description="HTH gntR-type" evidence="4">
    <location>
        <begin position="25"/>
        <end position="93"/>
    </location>
</feature>
<evidence type="ECO:0000256" key="3">
    <source>
        <dbReference type="ARBA" id="ARBA00023163"/>
    </source>
</evidence>
<dbReference type="InterPro" id="IPR028978">
    <property type="entry name" value="Chorismate_lyase_/UTRA_dom_sf"/>
</dbReference>
<dbReference type="Proteomes" id="UP000612362">
    <property type="component" value="Unassembled WGS sequence"/>
</dbReference>
<evidence type="ECO:0000313" key="5">
    <source>
        <dbReference type="EMBL" id="GHO43350.1"/>
    </source>
</evidence>
<dbReference type="GO" id="GO:0003677">
    <property type="term" value="F:DNA binding"/>
    <property type="evidence" value="ECO:0007669"/>
    <property type="project" value="UniProtKB-KW"/>
</dbReference>
<dbReference type="InterPro" id="IPR036388">
    <property type="entry name" value="WH-like_DNA-bd_sf"/>
</dbReference>
<dbReference type="Gene3D" id="3.40.1410.10">
    <property type="entry name" value="Chorismate lyase-like"/>
    <property type="match status" value="1"/>
</dbReference>
<reference evidence="5" key="1">
    <citation type="submission" date="2020-10" db="EMBL/GenBank/DDBJ databases">
        <title>Taxonomic study of unclassified bacteria belonging to the class Ktedonobacteria.</title>
        <authorList>
            <person name="Yabe S."/>
            <person name="Wang C.M."/>
            <person name="Zheng Y."/>
            <person name="Sakai Y."/>
            <person name="Cavaletti L."/>
            <person name="Monciardini P."/>
            <person name="Donadio S."/>
        </authorList>
    </citation>
    <scope>NUCLEOTIDE SEQUENCE</scope>
    <source>
        <strain evidence="5">SOSP1-1</strain>
    </source>
</reference>
<dbReference type="SMART" id="SM00866">
    <property type="entry name" value="UTRA"/>
    <property type="match status" value="1"/>
</dbReference>
<dbReference type="PROSITE" id="PS50949">
    <property type="entry name" value="HTH_GNTR"/>
    <property type="match status" value="1"/>
</dbReference>
<dbReference type="PANTHER" id="PTHR44846:SF1">
    <property type="entry name" value="MANNOSYL-D-GLYCERATE TRANSPORT_METABOLISM SYSTEM REPRESSOR MNGR-RELATED"/>
    <property type="match status" value="1"/>
</dbReference>
<name>A0A8J3HYB0_9CHLR</name>
<evidence type="ECO:0000256" key="2">
    <source>
        <dbReference type="ARBA" id="ARBA00023125"/>
    </source>
</evidence>
<dbReference type="GO" id="GO:0045892">
    <property type="term" value="P:negative regulation of DNA-templated transcription"/>
    <property type="evidence" value="ECO:0007669"/>
    <property type="project" value="TreeGrafter"/>
</dbReference>
<dbReference type="GO" id="GO:0003700">
    <property type="term" value="F:DNA-binding transcription factor activity"/>
    <property type="evidence" value="ECO:0007669"/>
    <property type="project" value="InterPro"/>
</dbReference>
<dbReference type="InterPro" id="IPR011663">
    <property type="entry name" value="UTRA"/>
</dbReference>
<dbReference type="PANTHER" id="PTHR44846">
    <property type="entry name" value="MANNOSYL-D-GLYCERATE TRANSPORT/METABOLISM SYSTEM REPRESSOR MNGR-RELATED"/>
    <property type="match status" value="1"/>
</dbReference>
<comment type="caution">
    <text evidence="5">The sequence shown here is derived from an EMBL/GenBank/DDBJ whole genome shotgun (WGS) entry which is preliminary data.</text>
</comment>
<dbReference type="EMBL" id="BNJF01000001">
    <property type="protein sequence ID" value="GHO43350.1"/>
    <property type="molecule type" value="Genomic_DNA"/>
</dbReference>
<dbReference type="AlphaFoldDB" id="A0A8J3HYB0"/>
<protein>
    <submittedName>
        <fullName evidence="5">GntR family transcriptional regulator</fullName>
    </submittedName>
</protein>
<keyword evidence="2" id="KW-0238">DNA-binding</keyword>
<dbReference type="CDD" id="cd07377">
    <property type="entry name" value="WHTH_GntR"/>
    <property type="match status" value="1"/>
</dbReference>
<sequence>MAPEALIGKGMEPTFMHHHSHKSPLPRYYQLKEIMREKIISGAWKPGDLIPSERELGEQYGISRMTARQAITELVNEGMFYREQGKGTFVSRHKITQQLIRLTGFTEDISARGQAPATRVLNVTMIPADENVAEHLRIRVGLPVLRLQRLRLADDEPLAVERSHLYFIGCEQLVDDDLEHQSLYRLLEAKYGIQLIQAEQELEAGLTNEEDSKLLHLPIGSPALYTRRTTYTNRDQPIEYARSIYSGSKYTFYTHMMRNQLVL</sequence>
<evidence type="ECO:0000313" key="6">
    <source>
        <dbReference type="Proteomes" id="UP000612362"/>
    </source>
</evidence>
<evidence type="ECO:0000259" key="4">
    <source>
        <dbReference type="PROSITE" id="PS50949"/>
    </source>
</evidence>